<dbReference type="EMBL" id="JAOQJU010000037">
    <property type="protein sequence ID" value="MCU6688140.1"/>
    <property type="molecule type" value="Genomic_DNA"/>
</dbReference>
<dbReference type="CDD" id="cd02869">
    <property type="entry name" value="PseudoU_synth_RluA_like"/>
    <property type="match status" value="1"/>
</dbReference>
<proteinExistence type="predicted"/>
<evidence type="ECO:0000256" key="4">
    <source>
        <dbReference type="SAM" id="MobiDB-lite"/>
    </source>
</evidence>
<dbReference type="InterPro" id="IPR050188">
    <property type="entry name" value="RluA_PseudoU_synthase"/>
</dbReference>
<dbReference type="Proteomes" id="UP001652431">
    <property type="component" value="Unassembled WGS sequence"/>
</dbReference>
<evidence type="ECO:0000313" key="7">
    <source>
        <dbReference type="Proteomes" id="UP001652431"/>
    </source>
</evidence>
<dbReference type="RefSeq" id="WP_158372064.1">
    <property type="nucleotide sequence ID" value="NZ_JAOQJU010000037.1"/>
</dbReference>
<sequence length="256" mass="28113">MKTDLLSILYEDNDIIVCRKPHGLPVQTRRAADPDMETLIKNHIAANAAGIPSSREPSSRQPYLAVIHRLDQPVAGILVFAKTPAAARELNRQLQNGGFGKYYLAETEGTPPVPEGTLEDYLVKDGRTNTSRICDKETPGAKPARLHYRTISPESAGALTDTGIPAKENSAHTFLEIHLDTGRHHQIRVQLAHMGCPIVGDTKYNPSAPDAGNSSASGGIRRERSGQQDKQELMLCAYKLSFLHPRTKEKMCFVLP</sequence>
<evidence type="ECO:0000256" key="1">
    <source>
        <dbReference type="ARBA" id="ARBA00000073"/>
    </source>
</evidence>
<dbReference type="PANTHER" id="PTHR21600:SF52">
    <property type="entry name" value="PSEUDOURIDINE SYNTHASE RSUA_RLUA-LIKE DOMAIN-CONTAINING PROTEIN"/>
    <property type="match status" value="1"/>
</dbReference>
<gene>
    <name evidence="6" type="ORF">OCV99_16695</name>
</gene>
<name>A0ABT2RRV0_9FIRM</name>
<reference evidence="6 7" key="1">
    <citation type="journal article" date="2021" name="ISME Commun">
        <title>Automated analysis of genomic sequences facilitates high-throughput and comprehensive description of bacteria.</title>
        <authorList>
            <person name="Hitch T.C.A."/>
        </authorList>
    </citation>
    <scope>NUCLEOTIDE SEQUENCE [LARGE SCALE GENOMIC DNA]</scope>
    <source>
        <strain evidence="6 7">Sanger_03</strain>
    </source>
</reference>
<evidence type="ECO:0000313" key="6">
    <source>
        <dbReference type="EMBL" id="MCU6688140.1"/>
    </source>
</evidence>
<dbReference type="Gene3D" id="3.30.2350.10">
    <property type="entry name" value="Pseudouridine synthase"/>
    <property type="match status" value="1"/>
</dbReference>
<dbReference type="InterPro" id="IPR006145">
    <property type="entry name" value="PsdUridine_synth_RsuA/RluA"/>
</dbReference>
<dbReference type="InterPro" id="IPR006224">
    <property type="entry name" value="PsdUridine_synth_RluA-like_CS"/>
</dbReference>
<dbReference type="InterPro" id="IPR020103">
    <property type="entry name" value="PsdUridine_synth_cat_dom_sf"/>
</dbReference>
<evidence type="ECO:0000256" key="3">
    <source>
        <dbReference type="ARBA" id="ARBA00033164"/>
    </source>
</evidence>
<comment type="caution">
    <text evidence="6">The sequence shown here is derived from an EMBL/GenBank/DDBJ whole genome shotgun (WGS) entry which is preliminary data.</text>
</comment>
<dbReference type="PANTHER" id="PTHR21600">
    <property type="entry name" value="MITOCHONDRIAL RNA PSEUDOURIDINE SYNTHASE"/>
    <property type="match status" value="1"/>
</dbReference>
<accession>A0ABT2RRV0</accession>
<dbReference type="SUPFAM" id="SSF55120">
    <property type="entry name" value="Pseudouridine synthase"/>
    <property type="match status" value="1"/>
</dbReference>
<keyword evidence="7" id="KW-1185">Reference proteome</keyword>
<evidence type="ECO:0000256" key="2">
    <source>
        <dbReference type="ARBA" id="ARBA00031870"/>
    </source>
</evidence>
<dbReference type="PROSITE" id="PS01129">
    <property type="entry name" value="PSI_RLU"/>
    <property type="match status" value="1"/>
</dbReference>
<evidence type="ECO:0000259" key="5">
    <source>
        <dbReference type="Pfam" id="PF00849"/>
    </source>
</evidence>
<feature type="region of interest" description="Disordered" evidence="4">
    <location>
        <begin position="202"/>
        <end position="227"/>
    </location>
</feature>
<comment type="catalytic activity">
    <reaction evidence="1">
        <text>a uridine in RNA = a pseudouridine in RNA</text>
        <dbReference type="Rhea" id="RHEA:48348"/>
        <dbReference type="Rhea" id="RHEA-COMP:12068"/>
        <dbReference type="Rhea" id="RHEA-COMP:12069"/>
        <dbReference type="ChEBI" id="CHEBI:65314"/>
        <dbReference type="ChEBI" id="CHEBI:65315"/>
    </reaction>
</comment>
<dbReference type="Pfam" id="PF00849">
    <property type="entry name" value="PseudoU_synth_2"/>
    <property type="match status" value="1"/>
</dbReference>
<protein>
    <recommendedName>
        <fullName evidence="2">RNA pseudouridylate synthase</fullName>
    </recommendedName>
    <alternativeName>
        <fullName evidence="3">RNA-uridine isomerase</fullName>
    </alternativeName>
</protein>
<feature type="domain" description="Pseudouridine synthase RsuA/RluA-like" evidence="5">
    <location>
        <begin position="14"/>
        <end position="193"/>
    </location>
</feature>
<organism evidence="6 7">
    <name type="scientific">Dorea acetigenes</name>
    <dbReference type="NCBI Taxonomy" id="2981787"/>
    <lineage>
        <taxon>Bacteria</taxon>
        <taxon>Bacillati</taxon>
        <taxon>Bacillota</taxon>
        <taxon>Clostridia</taxon>
        <taxon>Lachnospirales</taxon>
        <taxon>Lachnospiraceae</taxon>
        <taxon>Dorea</taxon>
    </lineage>
</organism>